<organism evidence="1 2">
    <name type="scientific">Amycolatopsis pithecellobii</name>
    <dbReference type="NCBI Taxonomy" id="664692"/>
    <lineage>
        <taxon>Bacteria</taxon>
        <taxon>Bacillati</taxon>
        <taxon>Actinomycetota</taxon>
        <taxon>Actinomycetes</taxon>
        <taxon>Pseudonocardiales</taxon>
        <taxon>Pseudonocardiaceae</taxon>
        <taxon>Amycolatopsis</taxon>
    </lineage>
</organism>
<keyword evidence="2" id="KW-1185">Reference proteome</keyword>
<dbReference type="EMBL" id="WMBA01000007">
    <property type="protein sequence ID" value="MTD53749.1"/>
    <property type="molecule type" value="Genomic_DNA"/>
</dbReference>
<reference evidence="1 2" key="1">
    <citation type="submission" date="2019-11" db="EMBL/GenBank/DDBJ databases">
        <title>Draft genome of Amycolatopsis RM579.</title>
        <authorList>
            <person name="Duangmal K."/>
            <person name="Mingma R."/>
        </authorList>
    </citation>
    <scope>NUCLEOTIDE SEQUENCE [LARGE SCALE GENOMIC DNA]</scope>
    <source>
        <strain evidence="1 2">RM579</strain>
    </source>
</reference>
<gene>
    <name evidence="1" type="ORF">GKO32_07095</name>
</gene>
<dbReference type="Proteomes" id="UP000440096">
    <property type="component" value="Unassembled WGS sequence"/>
</dbReference>
<dbReference type="AlphaFoldDB" id="A0A6N7YZB8"/>
<dbReference type="RefSeq" id="WP_154755977.1">
    <property type="nucleotide sequence ID" value="NZ_WMBA01000007.1"/>
</dbReference>
<proteinExistence type="predicted"/>
<protein>
    <submittedName>
        <fullName evidence="1">Uncharacterized protein</fullName>
    </submittedName>
</protein>
<name>A0A6N7YZB8_9PSEU</name>
<evidence type="ECO:0000313" key="1">
    <source>
        <dbReference type="EMBL" id="MTD53749.1"/>
    </source>
</evidence>
<accession>A0A6N7YZB8</accession>
<comment type="caution">
    <text evidence="1">The sequence shown here is derived from an EMBL/GenBank/DDBJ whole genome shotgun (WGS) entry which is preliminary data.</text>
</comment>
<evidence type="ECO:0000313" key="2">
    <source>
        <dbReference type="Proteomes" id="UP000440096"/>
    </source>
</evidence>
<sequence>MSDTKLPTRLRLWGFHKAAQVRLFLIAQACEHTADPPSASRNSRRSGPPK</sequence>